<feature type="domain" description="HTH cro/C1-type" evidence="1">
    <location>
        <begin position="41"/>
        <end position="95"/>
    </location>
</feature>
<dbReference type="Proteomes" id="UP000319349">
    <property type="component" value="Chromosome"/>
</dbReference>
<dbReference type="Gene3D" id="1.10.260.40">
    <property type="entry name" value="lambda repressor-like DNA-binding domains"/>
    <property type="match status" value="1"/>
</dbReference>
<gene>
    <name evidence="2" type="ORF">E4A48_06775</name>
</gene>
<sequence length="103" mass="11577">MPHDFHVIGGWRIDCGSHSASATMAAKTIYHEQYRELVQQLRARRERLGVSQSDIARQLGWPQQRLSAIEAGARRLDILEFVHLTQALGLSATAASRILFPKI</sequence>
<keyword evidence="3" id="KW-1185">Reference proteome</keyword>
<organism evidence="2 3">
    <name type="scientific">Xanthomonas cerealis pv. cerealis</name>
    <dbReference type="NCBI Taxonomy" id="152263"/>
    <lineage>
        <taxon>Bacteria</taxon>
        <taxon>Pseudomonadati</taxon>
        <taxon>Pseudomonadota</taxon>
        <taxon>Gammaproteobacteria</taxon>
        <taxon>Lysobacterales</taxon>
        <taxon>Lysobacteraceae</taxon>
        <taxon>Xanthomonas</taxon>
        <taxon>Xanthomonas translucens group</taxon>
        <taxon>Xanthomonas cerealis</taxon>
    </lineage>
</organism>
<name>A0A514EIE7_9XANT</name>
<proteinExistence type="predicted"/>
<dbReference type="InterPro" id="IPR001387">
    <property type="entry name" value="Cro/C1-type_HTH"/>
</dbReference>
<dbReference type="CDD" id="cd00093">
    <property type="entry name" value="HTH_XRE"/>
    <property type="match status" value="1"/>
</dbReference>
<dbReference type="InterPro" id="IPR010982">
    <property type="entry name" value="Lambda_DNA-bd_dom_sf"/>
</dbReference>
<dbReference type="PROSITE" id="PS50943">
    <property type="entry name" value="HTH_CROC1"/>
    <property type="match status" value="1"/>
</dbReference>
<dbReference type="SUPFAM" id="SSF47413">
    <property type="entry name" value="lambda repressor-like DNA-binding domains"/>
    <property type="match status" value="1"/>
</dbReference>
<dbReference type="Pfam" id="PF13560">
    <property type="entry name" value="HTH_31"/>
    <property type="match status" value="1"/>
</dbReference>
<evidence type="ECO:0000313" key="3">
    <source>
        <dbReference type="Proteomes" id="UP000319349"/>
    </source>
</evidence>
<dbReference type="GO" id="GO:0003677">
    <property type="term" value="F:DNA binding"/>
    <property type="evidence" value="ECO:0007669"/>
    <property type="project" value="InterPro"/>
</dbReference>
<protein>
    <submittedName>
        <fullName evidence="2">XRE family transcriptional regulator</fullName>
    </submittedName>
</protein>
<dbReference type="EMBL" id="CP038228">
    <property type="protein sequence ID" value="QDI05807.1"/>
    <property type="molecule type" value="Genomic_DNA"/>
</dbReference>
<accession>A0A514EIE7</accession>
<reference evidence="2 3" key="1">
    <citation type="submission" date="2019-03" db="EMBL/GenBank/DDBJ databases">
        <title>Tal1 in Xanthomonas translucens pv. cerealis Contributes to Virulence in Bacterial Leaf Streak of Wheat.</title>
        <authorList>
            <person name="Shah S.M.A."/>
            <person name="Haq F."/>
            <person name="Ma W."/>
            <person name="Xu X."/>
            <person name="Wang S."/>
            <person name="Xu Z."/>
            <person name="Zou L."/>
            <person name="Zhu B."/>
            <person name="Chen G."/>
        </authorList>
    </citation>
    <scope>NUCLEOTIDE SEQUENCE [LARGE SCALE GENOMIC DNA]</scope>
    <source>
        <strain evidence="2 3">01</strain>
    </source>
</reference>
<dbReference type="SMART" id="SM00530">
    <property type="entry name" value="HTH_XRE"/>
    <property type="match status" value="1"/>
</dbReference>
<evidence type="ECO:0000313" key="2">
    <source>
        <dbReference type="EMBL" id="QDI05807.1"/>
    </source>
</evidence>
<evidence type="ECO:0000259" key="1">
    <source>
        <dbReference type="PROSITE" id="PS50943"/>
    </source>
</evidence>
<dbReference type="AlphaFoldDB" id="A0A514EIE7"/>